<dbReference type="InterPro" id="IPR001938">
    <property type="entry name" value="Thaumatin"/>
</dbReference>
<dbReference type="Pfam" id="PF00314">
    <property type="entry name" value="Thaumatin"/>
    <property type="match status" value="1"/>
</dbReference>
<evidence type="ECO:0000256" key="1">
    <source>
        <dbReference type="PIRSR" id="PIRSR002703-1"/>
    </source>
</evidence>
<dbReference type="SMART" id="SM00205">
    <property type="entry name" value="THN"/>
    <property type="match status" value="1"/>
</dbReference>
<dbReference type="PIRSF" id="PIRSF002703">
    <property type="entry name" value="Thaumatin"/>
    <property type="match status" value="1"/>
</dbReference>
<dbReference type="Gene3D" id="2.60.110.10">
    <property type="entry name" value="Thaumatin"/>
    <property type="match status" value="1"/>
</dbReference>
<dbReference type="WBParaSite" id="PDA_v2.g5072.t1">
    <property type="protein sequence ID" value="PDA_v2.g5072.t1"/>
    <property type="gene ID" value="PDA_v2.g5072"/>
</dbReference>
<dbReference type="PROSITE" id="PS51367">
    <property type="entry name" value="THAUMATIN_2"/>
    <property type="match status" value="1"/>
</dbReference>
<feature type="disulfide bond" evidence="1">
    <location>
        <begin position="76"/>
        <end position="82"/>
    </location>
</feature>
<feature type="disulfide bond" evidence="1">
    <location>
        <begin position="29"/>
        <end position="230"/>
    </location>
</feature>
<feature type="disulfide bond" evidence="1">
    <location>
        <begin position="170"/>
        <end position="179"/>
    </location>
</feature>
<feature type="chain" id="PRO_5036881364" evidence="2">
    <location>
        <begin position="21"/>
        <end position="230"/>
    </location>
</feature>
<dbReference type="InterPro" id="IPR037176">
    <property type="entry name" value="Osmotin/thaumatin-like_sf"/>
</dbReference>
<feature type="disulfide bond" evidence="1">
    <location>
        <begin position="87"/>
        <end position="93"/>
    </location>
</feature>
<proteinExistence type="predicted"/>
<dbReference type="PANTHER" id="PTHR31013:SF12">
    <property type="entry name" value="PATHOGENESIS-RELATED PROTEIN 5-LIKE"/>
    <property type="match status" value="1"/>
</dbReference>
<keyword evidence="1" id="KW-1015">Disulfide bond</keyword>
<organism evidence="3 4">
    <name type="scientific">Panagrolaimus davidi</name>
    <dbReference type="NCBI Taxonomy" id="227884"/>
    <lineage>
        <taxon>Eukaryota</taxon>
        <taxon>Metazoa</taxon>
        <taxon>Ecdysozoa</taxon>
        <taxon>Nematoda</taxon>
        <taxon>Chromadorea</taxon>
        <taxon>Rhabditida</taxon>
        <taxon>Tylenchina</taxon>
        <taxon>Panagrolaimomorpha</taxon>
        <taxon>Panagrolaimoidea</taxon>
        <taxon>Panagrolaimidae</taxon>
        <taxon>Panagrolaimus</taxon>
    </lineage>
</organism>
<protein>
    <submittedName>
        <fullName evidence="4">Thaumatin-like protein</fullName>
    </submittedName>
</protein>
<feature type="signal peptide" evidence="2">
    <location>
        <begin position="1"/>
        <end position="20"/>
    </location>
</feature>
<dbReference type="SUPFAM" id="SSF49870">
    <property type="entry name" value="Osmotin, thaumatin-like protein"/>
    <property type="match status" value="1"/>
</dbReference>
<dbReference type="PRINTS" id="PR00347">
    <property type="entry name" value="THAUMATIN"/>
</dbReference>
<evidence type="ECO:0000313" key="4">
    <source>
        <dbReference type="WBParaSite" id="PDA_v2.g5072.t1"/>
    </source>
</evidence>
<dbReference type="FunFam" id="2.60.110.10:FF:000004">
    <property type="entry name" value="THAUMATIN-LIKE PROTEIN 1"/>
    <property type="match status" value="1"/>
</dbReference>
<sequence>MSLFKLSILCVAAFVVAANAKTIKLQNNCHFPVWPGWWGKNDIPNGGGMKLDAGQSFDLNVKDDWDSGRIWARTGCDDSFNCETGSCGNAEKCDGKTGEAGATLAEFTLNPESDTYDVSNVDGFNIQVIIKPNGDGCKTVGECNGDVLGGCPDDLKVIKNDKPVQCTSDCTKNQSDEACCRGSHDKLETCPPTDKTKYFKDRCPTSYAYAYDDKSSLIKCKVNDYVVSFC</sequence>
<feature type="disulfide bond" evidence="1">
    <location>
        <begin position="180"/>
        <end position="190"/>
    </location>
</feature>
<keyword evidence="2" id="KW-0732">Signal</keyword>
<feature type="disulfide bond" evidence="1">
    <location>
        <begin position="151"/>
        <end position="166"/>
    </location>
</feature>
<evidence type="ECO:0000313" key="3">
    <source>
        <dbReference type="Proteomes" id="UP000887578"/>
    </source>
</evidence>
<name>A0A914QTP4_9BILA</name>
<dbReference type="PANTHER" id="PTHR31013">
    <property type="entry name" value="THAUMATIN FAMILY PROTEIN-RELATED"/>
    <property type="match status" value="1"/>
</dbReference>
<keyword evidence="3" id="KW-1185">Reference proteome</keyword>
<dbReference type="Proteomes" id="UP000887578">
    <property type="component" value="Unplaced"/>
</dbReference>
<evidence type="ECO:0000256" key="2">
    <source>
        <dbReference type="SAM" id="SignalP"/>
    </source>
</evidence>
<reference evidence="4" key="1">
    <citation type="submission" date="2022-11" db="UniProtKB">
        <authorList>
            <consortium name="WormBaseParasite"/>
        </authorList>
    </citation>
    <scope>IDENTIFICATION</scope>
</reference>
<accession>A0A914QTP4</accession>
<feature type="disulfide bond" evidence="1">
    <location>
        <begin position="143"/>
        <end position="203"/>
    </location>
</feature>
<dbReference type="AlphaFoldDB" id="A0A914QTP4"/>